<gene>
    <name evidence="3" type="ORF">OE647_07330</name>
</gene>
<dbReference type="InterPro" id="IPR057189">
    <property type="entry name" value="DUF7867"/>
</dbReference>
<feature type="domain" description="Putative Flp pilus-assembly TadG-like N-terminal" evidence="1">
    <location>
        <begin position="22"/>
        <end position="66"/>
    </location>
</feature>
<sequence length="459" mass="49901">MKPAFLTRLARAATGRAKREEGAITVLSLQLLIVSMILGGFAVDVGHGFQTYTQLQATADSAAHAALLTREWYSADTAKTTAIKVATNMMPTSRYGDVLKPDDIIFGDWDADKKTFTANALSKKAVFVSTRRYEQNSNGLSTIFLRLAGQDNLDIASGSVWETYYSNCFREGIVAAEIVDTQSNNSYEPGYCIHAQQHVEINSNNVFKSGVIVSMPDKSDVVIPDSGYEQNTGLREALRDASYALRILTRIDNIKQGLLDPMDAKFGIMNPDSPYYRSYITSKLVNKINGMGKTELNQADFKKNQVNYIDCKNDNQHKQLKGDWLRQMAVVTDCRIQFGTDLGEGASLEDVVFLNTNVDDKSFYGRAGVRFGKDDDCKPGGDVQIVTKGGIDLASGIRVYGSQFIAAGDIYATANADGIEGASFVAGGVASITSNGAFGFCGGAGMGNNFEAPYFRMVL</sequence>
<organism evidence="3 4">
    <name type="scientific">Albidovulum sediminicola</name>
    <dbReference type="NCBI Taxonomy" id="2984331"/>
    <lineage>
        <taxon>Bacteria</taxon>
        <taxon>Pseudomonadati</taxon>
        <taxon>Pseudomonadota</taxon>
        <taxon>Alphaproteobacteria</taxon>
        <taxon>Rhodobacterales</taxon>
        <taxon>Paracoccaceae</taxon>
        <taxon>Albidovulum</taxon>
    </lineage>
</organism>
<dbReference type="EMBL" id="JAOWLA010000005">
    <property type="protein sequence ID" value="MCV2864552.1"/>
    <property type="molecule type" value="Genomic_DNA"/>
</dbReference>
<accession>A0ABT2Z0B4</accession>
<dbReference type="Pfam" id="PF25269">
    <property type="entry name" value="DUF7867"/>
    <property type="match status" value="1"/>
</dbReference>
<dbReference type="RefSeq" id="WP_263721065.1">
    <property type="nucleotide sequence ID" value="NZ_JAOWLA010000005.1"/>
</dbReference>
<evidence type="ECO:0000313" key="3">
    <source>
        <dbReference type="EMBL" id="MCV2864552.1"/>
    </source>
</evidence>
<keyword evidence="4" id="KW-1185">Reference proteome</keyword>
<reference evidence="3 4" key="1">
    <citation type="submission" date="2022-10" db="EMBL/GenBank/DDBJ databases">
        <title>Defluviimonas sp. nov., isolated from ocean surface water.</title>
        <authorList>
            <person name="He W."/>
            <person name="Wang L."/>
            <person name="Zhang D.-F."/>
        </authorList>
    </citation>
    <scope>NUCLEOTIDE SEQUENCE [LARGE SCALE GENOMIC DNA]</scope>
    <source>
        <strain evidence="3 4">WL0075</strain>
    </source>
</reference>
<protein>
    <submittedName>
        <fullName evidence="3">Pilus assembly protein TadG-related protein</fullName>
    </submittedName>
</protein>
<name>A0ABT2Z0B4_9RHOB</name>
<feature type="domain" description="DUF7867" evidence="2">
    <location>
        <begin position="172"/>
        <end position="442"/>
    </location>
</feature>
<evidence type="ECO:0000259" key="2">
    <source>
        <dbReference type="Pfam" id="PF25269"/>
    </source>
</evidence>
<comment type="caution">
    <text evidence="3">The sequence shown here is derived from an EMBL/GenBank/DDBJ whole genome shotgun (WGS) entry which is preliminary data.</text>
</comment>
<dbReference type="InterPro" id="IPR028087">
    <property type="entry name" value="Tad_N"/>
</dbReference>
<proteinExistence type="predicted"/>
<evidence type="ECO:0000259" key="1">
    <source>
        <dbReference type="Pfam" id="PF13400"/>
    </source>
</evidence>
<dbReference type="Proteomes" id="UP001652503">
    <property type="component" value="Unassembled WGS sequence"/>
</dbReference>
<dbReference type="Pfam" id="PF13400">
    <property type="entry name" value="Tad"/>
    <property type="match status" value="1"/>
</dbReference>
<evidence type="ECO:0000313" key="4">
    <source>
        <dbReference type="Proteomes" id="UP001652503"/>
    </source>
</evidence>